<comment type="caution">
    <text evidence="1">The sequence shown here is derived from an EMBL/GenBank/DDBJ whole genome shotgun (WGS) entry which is preliminary data.</text>
</comment>
<evidence type="ECO:0000313" key="2">
    <source>
        <dbReference type="Proteomes" id="UP000789920"/>
    </source>
</evidence>
<reference evidence="1" key="1">
    <citation type="submission" date="2021-06" db="EMBL/GenBank/DDBJ databases">
        <authorList>
            <person name="Kallberg Y."/>
            <person name="Tangrot J."/>
            <person name="Rosling A."/>
        </authorList>
    </citation>
    <scope>NUCLEOTIDE SEQUENCE</scope>
    <source>
        <strain evidence="1">MA461A</strain>
    </source>
</reference>
<keyword evidence="2" id="KW-1185">Reference proteome</keyword>
<sequence length="51" mass="5860">MSLRRNNYVINDQEYKKDFLKLGFVPLAFPEVSFTSHSLLTFSNSLALPPL</sequence>
<dbReference type="Proteomes" id="UP000789920">
    <property type="component" value="Unassembled WGS sequence"/>
</dbReference>
<name>A0ACA9RMM9_9GLOM</name>
<gene>
    <name evidence="1" type="ORF">RPERSI_LOCUS20893</name>
</gene>
<protein>
    <submittedName>
        <fullName evidence="1">36888_t:CDS:1</fullName>
    </submittedName>
</protein>
<evidence type="ECO:0000313" key="1">
    <source>
        <dbReference type="EMBL" id="CAG8800320.1"/>
    </source>
</evidence>
<accession>A0ACA9RMM9</accession>
<feature type="non-terminal residue" evidence="1">
    <location>
        <position position="51"/>
    </location>
</feature>
<organism evidence="1 2">
    <name type="scientific">Racocetra persica</name>
    <dbReference type="NCBI Taxonomy" id="160502"/>
    <lineage>
        <taxon>Eukaryota</taxon>
        <taxon>Fungi</taxon>
        <taxon>Fungi incertae sedis</taxon>
        <taxon>Mucoromycota</taxon>
        <taxon>Glomeromycotina</taxon>
        <taxon>Glomeromycetes</taxon>
        <taxon>Diversisporales</taxon>
        <taxon>Gigasporaceae</taxon>
        <taxon>Racocetra</taxon>
    </lineage>
</organism>
<proteinExistence type="predicted"/>
<dbReference type="EMBL" id="CAJVQC010059993">
    <property type="protein sequence ID" value="CAG8800320.1"/>
    <property type="molecule type" value="Genomic_DNA"/>
</dbReference>